<gene>
    <name evidence="2" type="ORF">JOB18_027392</name>
</gene>
<keyword evidence="1" id="KW-0472">Membrane</keyword>
<proteinExistence type="predicted"/>
<evidence type="ECO:0000313" key="3">
    <source>
        <dbReference type="Proteomes" id="UP000693946"/>
    </source>
</evidence>
<protein>
    <recommendedName>
        <fullName evidence="4">Membrane-spanning 4-domains subfamily A member 4A-like</fullName>
    </recommendedName>
</protein>
<dbReference type="Proteomes" id="UP000693946">
    <property type="component" value="Linkage Group LG4"/>
</dbReference>
<feature type="transmembrane region" description="Helical" evidence="1">
    <location>
        <begin position="139"/>
        <end position="163"/>
    </location>
</feature>
<evidence type="ECO:0000256" key="1">
    <source>
        <dbReference type="SAM" id="Phobius"/>
    </source>
</evidence>
<dbReference type="AlphaFoldDB" id="A0AAV6QKL6"/>
<feature type="transmembrane region" description="Helical" evidence="1">
    <location>
        <begin position="63"/>
        <end position="96"/>
    </location>
</feature>
<comment type="caution">
    <text evidence="2">The sequence shown here is derived from an EMBL/GenBank/DDBJ whole genome shotgun (WGS) entry which is preliminary data.</text>
</comment>
<dbReference type="EMBL" id="JAGKHQ010000016">
    <property type="protein sequence ID" value="KAG7494276.1"/>
    <property type="molecule type" value="Genomic_DNA"/>
</dbReference>
<keyword evidence="3" id="KW-1185">Reference proteome</keyword>
<accession>A0AAV6QKL6</accession>
<reference evidence="2" key="2">
    <citation type="submission" date="2021-03" db="EMBL/GenBank/DDBJ databases">
        <authorList>
            <person name="Guerrero-Cozar I."/>
            <person name="Gomez-Garrido J."/>
            <person name="Berbel C."/>
            <person name="Martinez-Blanch J.F."/>
            <person name="Alioto T."/>
            <person name="Claros M.G."/>
            <person name="Gagnaire P.A."/>
            <person name="Manchado M."/>
        </authorList>
    </citation>
    <scope>NUCLEOTIDE SEQUENCE</scope>
    <source>
        <strain evidence="2">Sse05_10M</strain>
        <tissue evidence="2">Blood</tissue>
    </source>
</reference>
<dbReference type="EMBL" id="JAGKHQ010000016">
    <property type="protein sequence ID" value="KAG7494278.1"/>
    <property type="molecule type" value="Genomic_DNA"/>
</dbReference>
<name>A0AAV6QKL6_SOLSE</name>
<organism evidence="2 3">
    <name type="scientific">Solea senegalensis</name>
    <name type="common">Senegalese sole</name>
    <dbReference type="NCBI Taxonomy" id="28829"/>
    <lineage>
        <taxon>Eukaryota</taxon>
        <taxon>Metazoa</taxon>
        <taxon>Chordata</taxon>
        <taxon>Craniata</taxon>
        <taxon>Vertebrata</taxon>
        <taxon>Euteleostomi</taxon>
        <taxon>Actinopterygii</taxon>
        <taxon>Neopterygii</taxon>
        <taxon>Teleostei</taxon>
        <taxon>Neoteleostei</taxon>
        <taxon>Acanthomorphata</taxon>
        <taxon>Carangaria</taxon>
        <taxon>Pleuronectiformes</taxon>
        <taxon>Pleuronectoidei</taxon>
        <taxon>Soleidae</taxon>
        <taxon>Solea</taxon>
    </lineage>
</organism>
<reference evidence="2 3" key="1">
    <citation type="journal article" date="2021" name="Sci. Rep.">
        <title>Chromosome anchoring in Senegalese sole (Solea senegalensis) reveals sex-associated markers and genome rearrangements in flatfish.</title>
        <authorList>
            <person name="Guerrero-Cozar I."/>
            <person name="Gomez-Garrido J."/>
            <person name="Berbel C."/>
            <person name="Martinez-Blanch J.F."/>
            <person name="Alioto T."/>
            <person name="Claros M.G."/>
            <person name="Gagnaire P.A."/>
            <person name="Manchado M."/>
        </authorList>
    </citation>
    <scope>NUCLEOTIDE SEQUENCE [LARGE SCALE GENOMIC DNA]</scope>
    <source>
        <strain evidence="2">Sse05_10M</strain>
    </source>
</reference>
<keyword evidence="1" id="KW-1133">Transmembrane helix</keyword>
<sequence>MPSTVSMTRGSTVVVTHVHPANAAENAQQHNLVGQPEALGTVQIIILFGIVTKRKADNEQDALGVYSGVFAWGAALVNCAMAFSIVALVSVVIASILYSVDGARISLDCSEYDNDYYHYNRISQYNCLLYKNLIQVSGVLSILSLLQLIISAVIIGYTCYAACNCRE</sequence>
<evidence type="ECO:0000313" key="2">
    <source>
        <dbReference type="EMBL" id="KAG7494276.1"/>
    </source>
</evidence>
<keyword evidence="1" id="KW-0812">Transmembrane</keyword>
<evidence type="ECO:0008006" key="4">
    <source>
        <dbReference type="Google" id="ProtNLM"/>
    </source>
</evidence>